<name>J0QPS5_9HYPH</name>
<sequence length="120" mass="14083">LSRQYSNQKRARSLKEELHDLKFDNWIERFGGSLSELCMLIKQEQATLKKLSTSIQQEGKQLQRKRENVDLQMEWLDILSQSNIEINAKKPVKPIEILPPKKVIPFEQKENLQTNKPLQA</sequence>
<dbReference type="AlphaFoldDB" id="J0QPS5"/>
<dbReference type="RefSeq" id="WP_007478126.1">
    <property type="nucleotide sequence ID" value="NZ_JH725088.1"/>
</dbReference>
<keyword evidence="2" id="KW-1185">Reference proteome</keyword>
<dbReference type="PATRIC" id="fig|1094557.3.peg.1360"/>
<protein>
    <submittedName>
        <fullName evidence="1">Uncharacterized protein</fullName>
    </submittedName>
</protein>
<proteinExistence type="predicted"/>
<evidence type="ECO:0000313" key="2">
    <source>
        <dbReference type="Proteomes" id="UP000009017"/>
    </source>
</evidence>
<feature type="non-terminal residue" evidence="1">
    <location>
        <position position="1"/>
    </location>
</feature>
<dbReference type="HOGENOM" id="CLU_2126154_0_0_5"/>
<accession>J0QPS5</accession>
<comment type="caution">
    <text evidence="1">The sequence shown here is derived from an EMBL/GenBank/DDBJ whole genome shotgun (WGS) entry which is preliminary data.</text>
</comment>
<reference evidence="1 2" key="1">
    <citation type="submission" date="2012-03" db="EMBL/GenBank/DDBJ databases">
        <title>The Genome Sequence of Bartonella melophagi K-2C.</title>
        <authorList>
            <consortium name="The Broad Institute Genome Sequencing Platform"/>
            <consortium name="The Broad Institute Genome Sequencing Center for Infectious Disease"/>
            <person name="Feldgarden M."/>
            <person name="Kirby J."/>
            <person name="Kosoy M."/>
            <person name="Birtles R."/>
            <person name="Probert W.S."/>
            <person name="Chiaraviglio L."/>
            <person name="Young S.K."/>
            <person name="Zeng Q."/>
            <person name="Gargeya S."/>
            <person name="Fitzgerald M."/>
            <person name="Haas B."/>
            <person name="Abouelleil A."/>
            <person name="Alvarado L."/>
            <person name="Arachchi H.M."/>
            <person name="Berlin A."/>
            <person name="Chapman S.B."/>
            <person name="Gearin G."/>
            <person name="Goldberg J."/>
            <person name="Griggs A."/>
            <person name="Gujja S."/>
            <person name="Hansen M."/>
            <person name="Heiman D."/>
            <person name="Howarth C."/>
            <person name="Larimer J."/>
            <person name="Lui A."/>
            <person name="MacDonald P.J.P."/>
            <person name="McCowen C."/>
            <person name="Montmayeur A."/>
            <person name="Murphy C."/>
            <person name="Neiman D."/>
            <person name="Pearson M."/>
            <person name="Priest M."/>
            <person name="Roberts A."/>
            <person name="Saif S."/>
            <person name="Shea T."/>
            <person name="Sisk P."/>
            <person name="Stolte C."/>
            <person name="Sykes S."/>
            <person name="Wortman J."/>
            <person name="Nusbaum C."/>
            <person name="Birren B."/>
        </authorList>
    </citation>
    <scope>NUCLEOTIDE SEQUENCE [LARGE SCALE GENOMIC DNA]</scope>
    <source>
        <strain evidence="1 2">K-2C</strain>
    </source>
</reference>
<organism evidence="1 2">
    <name type="scientific">Bartonella melophagi K-2C</name>
    <dbReference type="NCBI Taxonomy" id="1094557"/>
    <lineage>
        <taxon>Bacteria</taxon>
        <taxon>Pseudomonadati</taxon>
        <taxon>Pseudomonadota</taxon>
        <taxon>Alphaproteobacteria</taxon>
        <taxon>Hyphomicrobiales</taxon>
        <taxon>Bartonellaceae</taxon>
        <taxon>Bartonella</taxon>
    </lineage>
</organism>
<dbReference type="Proteomes" id="UP000009017">
    <property type="component" value="Unassembled WGS sequence"/>
</dbReference>
<dbReference type="EMBL" id="AIMA01000039">
    <property type="protein sequence ID" value="EJF87756.1"/>
    <property type="molecule type" value="Genomic_DNA"/>
</dbReference>
<evidence type="ECO:0000313" key="1">
    <source>
        <dbReference type="EMBL" id="EJF87756.1"/>
    </source>
</evidence>
<gene>
    <name evidence="1" type="ORF">ME3_01291</name>
</gene>